<dbReference type="Pfam" id="PF08979">
    <property type="entry name" value="DUF1894"/>
    <property type="match status" value="1"/>
</dbReference>
<accession>A0A1V6N257</accession>
<proteinExistence type="predicted"/>
<evidence type="ECO:0000313" key="1">
    <source>
        <dbReference type="EMBL" id="OQD58800.1"/>
    </source>
</evidence>
<evidence type="ECO:0000313" key="2">
    <source>
        <dbReference type="Proteomes" id="UP000191661"/>
    </source>
</evidence>
<dbReference type="GeneID" id="66134107"/>
<comment type="caution">
    <text evidence="1">The sequence shown here is derived from an EMBL/GenBank/DDBJ whole genome shotgun (WGS) entry which is preliminary data.</text>
</comment>
<protein>
    <recommendedName>
        <fullName evidence="3">DUF1894 domain-containing protein</fullName>
    </recommendedName>
</protein>
<name>A0A1V6N257_METAZ</name>
<dbReference type="AlphaFoldDB" id="A0A1V6N257"/>
<evidence type="ECO:0008006" key="3">
    <source>
        <dbReference type="Google" id="ProtNLM"/>
    </source>
</evidence>
<dbReference type="OrthoDB" id="109565at2157"/>
<keyword evidence="2" id="KW-1185">Reference proteome</keyword>
<dbReference type="Proteomes" id="UP000191661">
    <property type="component" value="Unassembled WGS sequence"/>
</dbReference>
<gene>
    <name evidence="1" type="ORF">MBBAR_8c00230</name>
</gene>
<dbReference type="PIRSF" id="PIRSF006577">
    <property type="entry name" value="UCP006577"/>
    <property type="match status" value="1"/>
</dbReference>
<dbReference type="InterPro" id="IPR012031">
    <property type="entry name" value="MTH0776-like"/>
</dbReference>
<reference evidence="1 2" key="1">
    <citation type="submission" date="2014-12" db="EMBL/GenBank/DDBJ databases">
        <title>Genome sequence of Methanobrevibacter arboriphilicus DH1, DSM1125.</title>
        <authorList>
            <person name="Poehlein A."/>
            <person name="Thauer R.K."/>
            <person name="Seedorf H."/>
            <person name="Daniel R."/>
        </authorList>
    </citation>
    <scope>NUCLEOTIDE SEQUENCE [LARGE SCALE GENOMIC DNA]</scope>
    <source>
        <strain evidence="1 2">DH1</strain>
    </source>
</reference>
<dbReference type="EMBL" id="JXMW01000008">
    <property type="protein sequence ID" value="OQD58800.1"/>
    <property type="molecule type" value="Genomic_DNA"/>
</dbReference>
<organism evidence="1 2">
    <name type="scientific">Methanobrevibacter arboriphilus JCM 13429 = DSM 1125</name>
    <dbReference type="NCBI Taxonomy" id="1300164"/>
    <lineage>
        <taxon>Archaea</taxon>
        <taxon>Methanobacteriati</taxon>
        <taxon>Methanobacteriota</taxon>
        <taxon>Methanomada group</taxon>
        <taxon>Methanobacteria</taxon>
        <taxon>Methanobacteriales</taxon>
        <taxon>Methanobacteriaceae</taxon>
        <taxon>Methanobrevibacter</taxon>
    </lineage>
</organism>
<dbReference type="RefSeq" id="WP_042703629.1">
    <property type="nucleotide sequence ID" value="NZ_JXMW01000008.1"/>
</dbReference>
<sequence>MSFCLETYLQQSDDYEVLLSRAGFKECAEIIKKKSNEVLYINPGDKVLGARIIGIPPIPVGINKDKGTIIISYTKPCHGTAAIELPVNDEEIENIRKIAIEK</sequence>